<evidence type="ECO:0000313" key="3">
    <source>
        <dbReference type="Proteomes" id="UP000315003"/>
    </source>
</evidence>
<feature type="transmembrane region" description="Helical" evidence="1">
    <location>
        <begin position="95"/>
        <end position="117"/>
    </location>
</feature>
<keyword evidence="1" id="KW-0812">Transmembrane</keyword>
<keyword evidence="3" id="KW-1185">Reference proteome</keyword>
<evidence type="ECO:0000313" key="2">
    <source>
        <dbReference type="EMBL" id="QDT60520.1"/>
    </source>
</evidence>
<evidence type="ECO:0000256" key="1">
    <source>
        <dbReference type="SAM" id="Phobius"/>
    </source>
</evidence>
<keyword evidence="1" id="KW-0472">Membrane</keyword>
<dbReference type="EMBL" id="CP036272">
    <property type="protein sequence ID" value="QDT60520.1"/>
    <property type="molecule type" value="Genomic_DNA"/>
</dbReference>
<sequence length="163" mass="17665">MVHETKVGQRNGSQATVPKGLARNMGGLAHDLFTLTELHFALLSRDLRDGRSRMLLTGLLMFVSAVIGVACVPIALVSLAIFITDQFETSYALGFLLAALAAGALSGTLGVIGCFKFRGSAAVLQRSSQELTRNLRWIKTVLERDRDTKDDKQHSTFRGSGND</sequence>
<keyword evidence="1" id="KW-1133">Transmembrane helix</keyword>
<proteinExistence type="predicted"/>
<reference evidence="2 3" key="1">
    <citation type="submission" date="2019-02" db="EMBL/GenBank/DDBJ databases">
        <title>Deep-cultivation of Planctomycetes and their phenomic and genomic characterization uncovers novel biology.</title>
        <authorList>
            <person name="Wiegand S."/>
            <person name="Jogler M."/>
            <person name="Boedeker C."/>
            <person name="Pinto D."/>
            <person name="Vollmers J."/>
            <person name="Rivas-Marin E."/>
            <person name="Kohn T."/>
            <person name="Peeters S.H."/>
            <person name="Heuer A."/>
            <person name="Rast P."/>
            <person name="Oberbeckmann S."/>
            <person name="Bunk B."/>
            <person name="Jeske O."/>
            <person name="Meyerdierks A."/>
            <person name="Storesund J.E."/>
            <person name="Kallscheuer N."/>
            <person name="Luecker S."/>
            <person name="Lage O.M."/>
            <person name="Pohl T."/>
            <person name="Merkel B.J."/>
            <person name="Hornburger P."/>
            <person name="Mueller R.-W."/>
            <person name="Bruemmer F."/>
            <person name="Labrenz M."/>
            <person name="Spormann A.M."/>
            <person name="Op den Camp H."/>
            <person name="Overmann J."/>
            <person name="Amann R."/>
            <person name="Jetten M.S.M."/>
            <person name="Mascher T."/>
            <person name="Medema M.H."/>
            <person name="Devos D.P."/>
            <person name="Kaster A.-K."/>
            <person name="Ovreas L."/>
            <person name="Rohde M."/>
            <person name="Galperin M.Y."/>
            <person name="Jogler C."/>
        </authorList>
    </citation>
    <scope>NUCLEOTIDE SEQUENCE [LARGE SCALE GENOMIC DNA]</scope>
    <source>
        <strain evidence="2 3">SV_7m_r</strain>
    </source>
</reference>
<dbReference type="Proteomes" id="UP000315003">
    <property type="component" value="Chromosome"/>
</dbReference>
<dbReference type="InterPro" id="IPR009937">
    <property type="entry name" value="Phage_holin_3_6"/>
</dbReference>
<accession>A0A517SWM1</accession>
<dbReference type="AlphaFoldDB" id="A0A517SWM1"/>
<name>A0A517SWM1_9BACT</name>
<gene>
    <name evidence="2" type="ORF">SV7mr_30430</name>
</gene>
<feature type="transmembrane region" description="Helical" evidence="1">
    <location>
        <begin position="55"/>
        <end position="83"/>
    </location>
</feature>
<dbReference type="Pfam" id="PF07332">
    <property type="entry name" value="Phage_holin_3_6"/>
    <property type="match status" value="1"/>
</dbReference>
<organism evidence="2 3">
    <name type="scientific">Stieleria bergensis</name>
    <dbReference type="NCBI Taxonomy" id="2528025"/>
    <lineage>
        <taxon>Bacteria</taxon>
        <taxon>Pseudomonadati</taxon>
        <taxon>Planctomycetota</taxon>
        <taxon>Planctomycetia</taxon>
        <taxon>Pirellulales</taxon>
        <taxon>Pirellulaceae</taxon>
        <taxon>Stieleria</taxon>
    </lineage>
</organism>
<protein>
    <submittedName>
        <fullName evidence="2">Uncharacterized protein</fullName>
    </submittedName>
</protein>